<accession>A0ABS1DI09</accession>
<dbReference type="Proteomes" id="UP001296873">
    <property type="component" value="Unassembled WGS sequence"/>
</dbReference>
<dbReference type="Gene3D" id="3.40.50.10490">
    <property type="entry name" value="Glucose-6-phosphate isomerase like protein, domain 1"/>
    <property type="match status" value="1"/>
</dbReference>
<sequence length="356" mass="37169">MRDDARRAQGAAPGPDSYIQTGTEALDYGLDGLGQLRAALQDAPLRDAFARAVETILGMEGRLIVVGVGKSGHIGSKLAATFASTGTPAFFVHPSEASHGDLGMISTKDIILALSWSGQTAELRDLVGYAKRQRVPLLSITSGTESMLAQASDTALILPKAREACPLNLAPTTSTMLQLALGDALAMALLDARGFTASNFQEFHPGGKLGVSLRAVSSVMVTGDMLPTVSADSTVAAAIARISSNGFGIVGILDQDGGLMGVITDGDLRRYMQARAEQTVDDALNSVRAVDIMTRQPVMVGTDTMVASVLAVMQEKKISAVFVADPDKVGADTRAIGHPPPRGIITFMHLLQLGAV</sequence>
<protein>
    <recommendedName>
        <fullName evidence="10">KpsF/GutQ family sugar-phosphate isomerase</fullName>
    </recommendedName>
</protein>
<evidence type="ECO:0000256" key="3">
    <source>
        <dbReference type="ARBA" id="ARBA00023122"/>
    </source>
</evidence>
<dbReference type="SUPFAM" id="SSF53697">
    <property type="entry name" value="SIS domain"/>
    <property type="match status" value="1"/>
</dbReference>
<keyword evidence="3 5" id="KW-0129">CBS domain</keyword>
<dbReference type="InterPro" id="IPR001347">
    <property type="entry name" value="SIS_dom"/>
</dbReference>
<proteinExistence type="inferred from homology"/>
<evidence type="ECO:0000256" key="2">
    <source>
        <dbReference type="ARBA" id="ARBA00022737"/>
    </source>
</evidence>
<organism evidence="8 9">
    <name type="scientific">Rhodovibrio sodomensis</name>
    <dbReference type="NCBI Taxonomy" id="1088"/>
    <lineage>
        <taxon>Bacteria</taxon>
        <taxon>Pseudomonadati</taxon>
        <taxon>Pseudomonadota</taxon>
        <taxon>Alphaproteobacteria</taxon>
        <taxon>Rhodospirillales</taxon>
        <taxon>Rhodovibrionaceae</taxon>
        <taxon>Rhodovibrio</taxon>
    </lineage>
</organism>
<evidence type="ECO:0000313" key="8">
    <source>
        <dbReference type="EMBL" id="MBK1670110.1"/>
    </source>
</evidence>
<dbReference type="InterPro" id="IPR000644">
    <property type="entry name" value="CBS_dom"/>
</dbReference>
<comment type="caution">
    <text evidence="8">The sequence shown here is derived from an EMBL/GenBank/DDBJ whole genome shotgun (WGS) entry which is preliminary data.</text>
</comment>
<keyword evidence="9" id="KW-1185">Reference proteome</keyword>
<keyword evidence="2" id="KW-0677">Repeat</keyword>
<feature type="domain" description="CBS" evidence="6">
    <location>
        <begin position="220"/>
        <end position="279"/>
    </location>
</feature>
<dbReference type="InterPro" id="IPR046342">
    <property type="entry name" value="CBS_dom_sf"/>
</dbReference>
<dbReference type="NCBIfam" id="TIGR00393">
    <property type="entry name" value="kpsF"/>
    <property type="match status" value="1"/>
</dbReference>
<evidence type="ECO:0000256" key="4">
    <source>
        <dbReference type="PIRNR" id="PIRNR004692"/>
    </source>
</evidence>
<dbReference type="Pfam" id="PF01380">
    <property type="entry name" value="SIS"/>
    <property type="match status" value="1"/>
</dbReference>
<dbReference type="CDD" id="cd04604">
    <property type="entry name" value="CBS_pair_SIS_assoc"/>
    <property type="match status" value="1"/>
</dbReference>
<dbReference type="PANTHER" id="PTHR42745:SF1">
    <property type="entry name" value="ARABINOSE 5-PHOSPHATE ISOMERASE KDSD"/>
    <property type="match status" value="1"/>
</dbReference>
<evidence type="ECO:0000256" key="5">
    <source>
        <dbReference type="PROSITE-ProRule" id="PRU00703"/>
    </source>
</evidence>
<dbReference type="InterPro" id="IPR050986">
    <property type="entry name" value="GutQ/KpsF_isomerases"/>
</dbReference>
<evidence type="ECO:0000259" key="7">
    <source>
        <dbReference type="PROSITE" id="PS51464"/>
    </source>
</evidence>
<dbReference type="PROSITE" id="PS51371">
    <property type="entry name" value="CBS"/>
    <property type="match status" value="1"/>
</dbReference>
<dbReference type="InterPro" id="IPR046348">
    <property type="entry name" value="SIS_dom_sf"/>
</dbReference>
<dbReference type="Pfam" id="PF00571">
    <property type="entry name" value="CBS"/>
    <property type="match status" value="2"/>
</dbReference>
<evidence type="ECO:0000313" key="9">
    <source>
        <dbReference type="Proteomes" id="UP001296873"/>
    </source>
</evidence>
<gene>
    <name evidence="8" type="ORF">CKO28_18910</name>
</gene>
<dbReference type="PIRSF" id="PIRSF004692">
    <property type="entry name" value="KdsD_KpsF"/>
    <property type="match status" value="1"/>
</dbReference>
<dbReference type="Gene3D" id="3.10.580.10">
    <property type="entry name" value="CBS-domain"/>
    <property type="match status" value="1"/>
</dbReference>
<name>A0ABS1DI09_9PROT</name>
<evidence type="ECO:0000256" key="1">
    <source>
        <dbReference type="ARBA" id="ARBA00008165"/>
    </source>
</evidence>
<dbReference type="InterPro" id="IPR035474">
    <property type="entry name" value="SIS_Kpsf"/>
</dbReference>
<dbReference type="InterPro" id="IPR004800">
    <property type="entry name" value="KdsD/KpsF-type"/>
</dbReference>
<dbReference type="RefSeq" id="WP_200342460.1">
    <property type="nucleotide sequence ID" value="NZ_NRRL01000075.1"/>
</dbReference>
<evidence type="ECO:0000259" key="6">
    <source>
        <dbReference type="PROSITE" id="PS51371"/>
    </source>
</evidence>
<dbReference type="CDD" id="cd05014">
    <property type="entry name" value="SIS_Kpsf"/>
    <property type="match status" value="1"/>
</dbReference>
<reference evidence="8 9" key="1">
    <citation type="journal article" date="2020" name="Microorganisms">
        <title>Osmotic Adaptation and Compatible Solute Biosynthesis of Phototrophic Bacteria as Revealed from Genome Analyses.</title>
        <authorList>
            <person name="Imhoff J.F."/>
            <person name="Rahn T."/>
            <person name="Kunzel S."/>
            <person name="Keller A."/>
            <person name="Neulinger S.C."/>
        </authorList>
    </citation>
    <scope>NUCLEOTIDE SEQUENCE [LARGE SCALE GENOMIC DNA]</scope>
    <source>
        <strain evidence="8 9">DSM 9895</strain>
    </source>
</reference>
<feature type="domain" description="SIS" evidence="7">
    <location>
        <begin position="52"/>
        <end position="195"/>
    </location>
</feature>
<evidence type="ECO:0008006" key="10">
    <source>
        <dbReference type="Google" id="ProtNLM"/>
    </source>
</evidence>
<comment type="similarity">
    <text evidence="1 4">Belongs to the SIS family. GutQ/KpsF subfamily.</text>
</comment>
<dbReference type="PROSITE" id="PS51464">
    <property type="entry name" value="SIS"/>
    <property type="match status" value="1"/>
</dbReference>
<dbReference type="PANTHER" id="PTHR42745">
    <property type="match status" value="1"/>
</dbReference>
<dbReference type="EMBL" id="NRRL01000075">
    <property type="protein sequence ID" value="MBK1670110.1"/>
    <property type="molecule type" value="Genomic_DNA"/>
</dbReference>